<evidence type="ECO:0000256" key="1">
    <source>
        <dbReference type="SAM" id="Phobius"/>
    </source>
</evidence>
<sequence length="115" mass="12931">MAETQVRDFRKRVRQIDRRHTKLARGYVHLVERDGLLVPQETHLKSHSFPLRAILLVLVGFVLFKGILVSQVGLSSYTTRLESLAEGGAIEKAGAWLMQIDPFTLAVAEFVVGLF</sequence>
<keyword evidence="1" id="KW-1133">Transmembrane helix</keyword>
<keyword evidence="1" id="KW-0472">Membrane</keyword>
<organism evidence="2 3">
    <name type="scientific">Aliiroseovarius pelagivivens</name>
    <dbReference type="NCBI Taxonomy" id="1639690"/>
    <lineage>
        <taxon>Bacteria</taxon>
        <taxon>Pseudomonadati</taxon>
        <taxon>Pseudomonadota</taxon>
        <taxon>Alphaproteobacteria</taxon>
        <taxon>Rhodobacterales</taxon>
        <taxon>Paracoccaceae</taxon>
        <taxon>Aliiroseovarius</taxon>
    </lineage>
</organism>
<evidence type="ECO:0000313" key="3">
    <source>
        <dbReference type="Proteomes" id="UP000244911"/>
    </source>
</evidence>
<dbReference type="EMBL" id="OMOI01000001">
    <property type="protein sequence ID" value="SPF77320.1"/>
    <property type="molecule type" value="Genomic_DNA"/>
</dbReference>
<protein>
    <submittedName>
        <fullName evidence="2">Uncharacterized protein</fullName>
    </submittedName>
</protein>
<accession>A0A2R8AMT5</accession>
<feature type="transmembrane region" description="Helical" evidence="1">
    <location>
        <begin position="53"/>
        <end position="74"/>
    </location>
</feature>
<evidence type="ECO:0000313" key="2">
    <source>
        <dbReference type="EMBL" id="SPF77320.1"/>
    </source>
</evidence>
<keyword evidence="1" id="KW-0812">Transmembrane</keyword>
<name>A0A2R8AMT5_9RHOB</name>
<reference evidence="2 3" key="1">
    <citation type="submission" date="2018-03" db="EMBL/GenBank/DDBJ databases">
        <authorList>
            <person name="Keele B.F."/>
        </authorList>
    </citation>
    <scope>NUCLEOTIDE SEQUENCE [LARGE SCALE GENOMIC DNA]</scope>
    <source>
        <strain evidence="2 3">CECT 8811</strain>
    </source>
</reference>
<gene>
    <name evidence="2" type="ORF">ALP8811_02347</name>
</gene>
<dbReference type="AlphaFoldDB" id="A0A2R8AMT5"/>
<proteinExistence type="predicted"/>
<keyword evidence="3" id="KW-1185">Reference proteome</keyword>
<dbReference type="Proteomes" id="UP000244911">
    <property type="component" value="Unassembled WGS sequence"/>
</dbReference>